<evidence type="ECO:0000313" key="4">
    <source>
        <dbReference type="EMBL" id="CAI3995196.1"/>
    </source>
</evidence>
<dbReference type="Gene3D" id="3.40.50.300">
    <property type="entry name" value="P-loop containing nucleotide triphosphate hydrolases"/>
    <property type="match status" value="1"/>
</dbReference>
<dbReference type="InterPro" id="IPR000340">
    <property type="entry name" value="Dual-sp_phosphatase_cat-dom"/>
</dbReference>
<dbReference type="AlphaFoldDB" id="A0A9P1G0Q4"/>
<name>A0A9P1G0Q4_9DINO</name>
<dbReference type="GO" id="GO:0009737">
    <property type="term" value="P:response to abscisic acid"/>
    <property type="evidence" value="ECO:0007669"/>
    <property type="project" value="InterPro"/>
</dbReference>
<evidence type="ECO:0000259" key="3">
    <source>
        <dbReference type="PROSITE" id="PS50893"/>
    </source>
</evidence>
<gene>
    <name evidence="4" type="ORF">C1SCF055_LOCUS21786</name>
</gene>
<reference evidence="5" key="2">
    <citation type="submission" date="2024-04" db="EMBL/GenBank/DDBJ databases">
        <authorList>
            <person name="Chen Y."/>
            <person name="Shah S."/>
            <person name="Dougan E. K."/>
            <person name="Thang M."/>
            <person name="Chan C."/>
        </authorList>
    </citation>
    <scope>NUCLEOTIDE SEQUENCE [LARGE SCALE GENOMIC DNA]</scope>
</reference>
<dbReference type="SUPFAM" id="SSF56112">
    <property type="entry name" value="Protein kinase-like (PK-like)"/>
    <property type="match status" value="1"/>
</dbReference>
<dbReference type="InterPro" id="IPR000387">
    <property type="entry name" value="Tyr_Pase_dom"/>
</dbReference>
<feature type="domain" description="ABC transporter" evidence="3">
    <location>
        <begin position="529"/>
        <end position="764"/>
    </location>
</feature>
<evidence type="ECO:0000259" key="1">
    <source>
        <dbReference type="PROSITE" id="PS50054"/>
    </source>
</evidence>
<dbReference type="PROSITE" id="PS50054">
    <property type="entry name" value="TYR_PHOSPHATASE_DUAL"/>
    <property type="match status" value="1"/>
</dbReference>
<dbReference type="EMBL" id="CAMXCT020002046">
    <property type="protein sequence ID" value="CAL1148571.1"/>
    <property type="molecule type" value="Genomic_DNA"/>
</dbReference>
<dbReference type="InterPro" id="IPR017871">
    <property type="entry name" value="ABC_transporter-like_CS"/>
</dbReference>
<feature type="domain" description="Tyrosine specific protein phosphatases" evidence="2">
    <location>
        <begin position="473"/>
        <end position="534"/>
    </location>
</feature>
<dbReference type="PROSITE" id="PS50056">
    <property type="entry name" value="TYR_PHOSPHATASE_2"/>
    <property type="match status" value="1"/>
</dbReference>
<sequence length="853" mass="94737">MLIGKGRYLAGQELDMLQNPWWDAPDQKMVFFGLLSSTFGLEEAVVLKFCNNRYLLQSEQMAAELARHLGVPGPASRILLKQHDVAEWQELTQAAAKKCPALLEMLEKKVSMLLLQYVPGKSLDHEEEAFLPPNLPSACKALGKLFTLDLLLGNADRLPIQSLGWRGNPANTIWTHGRCVPIDAAVARRPPKLLVRDMDQKAARLLELALLDRSSAQELLLQTVHGNAAAHDAIRKDWATSEGAWLERYGGKANAEKDGAMSSVKAFNEGLKAALAQAVEEQGLLEMMTDVVDSWVQNFKADMKGVQVSTRELKLSNTVELRDLSKEESKPDTFKERLASWQDLLREKTQVLHQAVHDWARRRDHQSSFSFRGFLGESVLNPVADAYELLVRLRQLTSRIKVLHIASSVSRPADLAPKAPLFLGGATSLCLHLLRKLGETHILNCTEDLPAPETDELGEIQWSRLPLPDREDQDLMPTLQKALDIIAEAEASGGKVLVHCHEGKSRSVSVCLAYLVSKQIPLADALTYVKSKRPVARPNAGFLKQLLAFELQTLGTNSVLPEELLRGKPVLSSGNRTGEVRPPTAGQVHILGHDVTTPEGMMEAYKNLGVCPQVDPLWENLTGKEHLMFFGRIKGVPEATLSRKVDDLLYRLGLNREDSNRKSTEYSGGMKRKLSLAIALIGRSPLLFLDEPSAAVDAGAKRHLWKVLRRRGREQTVVVTTHSMEEAEALCDRIAIQVRGQLRCLGSPDHIKKEYGSGCQLELFCDCRGADAESKAQELRGFVETLAPGSGHRLEHHGTGRFLFQLPKDSSLGQIFLGVEQNKIALGISYYFINQPSLEQVFVRFAREQEDDV</sequence>
<dbReference type="PROSITE" id="PS00211">
    <property type="entry name" value="ABC_TRANSPORTER_1"/>
    <property type="match status" value="1"/>
</dbReference>
<comment type="caution">
    <text evidence="4">The sequence shown here is derived from an EMBL/GenBank/DDBJ whole genome shotgun (WGS) entry which is preliminary data.</text>
</comment>
<dbReference type="Pfam" id="PF09192">
    <property type="entry name" value="Act-Frag_cataly"/>
    <property type="match status" value="1"/>
</dbReference>
<dbReference type="InterPro" id="IPR035010">
    <property type="entry name" value="PHS1"/>
</dbReference>
<dbReference type="GO" id="GO:0004721">
    <property type="term" value="F:phosphoprotein phosphatase activity"/>
    <property type="evidence" value="ECO:0007669"/>
    <property type="project" value="InterPro"/>
</dbReference>
<dbReference type="Pfam" id="PF00782">
    <property type="entry name" value="DSPc"/>
    <property type="match status" value="1"/>
</dbReference>
<dbReference type="EMBL" id="CAMXCT010002046">
    <property type="protein sequence ID" value="CAI3995196.1"/>
    <property type="molecule type" value="Genomic_DNA"/>
</dbReference>
<accession>A0A9P1G0Q4</accession>
<dbReference type="OrthoDB" id="10252009at2759"/>
<dbReference type="InterPro" id="IPR015275">
    <property type="entry name" value="Actin-fragmin_kin_cat_dom"/>
</dbReference>
<dbReference type="PANTHER" id="PTHR47100:SF5">
    <property type="entry name" value="DUAL SPECIFICITY PROTEIN PHOSPHATASE PHS1"/>
    <property type="match status" value="1"/>
</dbReference>
<dbReference type="GO" id="GO:0005524">
    <property type="term" value="F:ATP binding"/>
    <property type="evidence" value="ECO:0007669"/>
    <property type="project" value="InterPro"/>
</dbReference>
<dbReference type="Proteomes" id="UP001152797">
    <property type="component" value="Unassembled WGS sequence"/>
</dbReference>
<keyword evidence="6" id="KW-1185">Reference proteome</keyword>
<dbReference type="PROSITE" id="PS50893">
    <property type="entry name" value="ABC_TRANSPORTER_2"/>
    <property type="match status" value="1"/>
</dbReference>
<evidence type="ECO:0000313" key="5">
    <source>
        <dbReference type="EMBL" id="CAL1148571.1"/>
    </source>
</evidence>
<dbReference type="SUPFAM" id="SSF52799">
    <property type="entry name" value="(Phosphotyrosine protein) phosphatases II"/>
    <property type="match status" value="1"/>
</dbReference>
<dbReference type="Gene3D" id="3.90.190.10">
    <property type="entry name" value="Protein tyrosine phosphatase superfamily"/>
    <property type="match status" value="1"/>
</dbReference>
<reference evidence="4" key="1">
    <citation type="submission" date="2022-10" db="EMBL/GenBank/DDBJ databases">
        <authorList>
            <person name="Chen Y."/>
            <person name="Dougan E. K."/>
            <person name="Chan C."/>
            <person name="Rhodes N."/>
            <person name="Thang M."/>
        </authorList>
    </citation>
    <scope>NUCLEOTIDE SEQUENCE</scope>
</reference>
<dbReference type="InterPro" id="IPR036940">
    <property type="entry name" value="PI3/4_kinase_cat_sf"/>
</dbReference>
<evidence type="ECO:0000259" key="2">
    <source>
        <dbReference type="PROSITE" id="PS50056"/>
    </source>
</evidence>
<dbReference type="SMART" id="SM00195">
    <property type="entry name" value="DSPc"/>
    <property type="match status" value="1"/>
</dbReference>
<dbReference type="GO" id="GO:0043622">
    <property type="term" value="P:cortical microtubule organization"/>
    <property type="evidence" value="ECO:0007669"/>
    <property type="project" value="InterPro"/>
</dbReference>
<dbReference type="InterPro" id="IPR029021">
    <property type="entry name" value="Prot-tyrosine_phosphatase-like"/>
</dbReference>
<dbReference type="SUPFAM" id="SSF52540">
    <property type="entry name" value="P-loop containing nucleoside triphosphate hydrolases"/>
    <property type="match status" value="1"/>
</dbReference>
<dbReference type="CDD" id="cd03263">
    <property type="entry name" value="ABC_subfamily_A"/>
    <property type="match status" value="1"/>
</dbReference>
<dbReference type="Pfam" id="PF00005">
    <property type="entry name" value="ABC_tran"/>
    <property type="match status" value="1"/>
</dbReference>
<protein>
    <submittedName>
        <fullName evidence="4">Uncharacterized protein</fullName>
    </submittedName>
</protein>
<dbReference type="InterPro" id="IPR003439">
    <property type="entry name" value="ABC_transporter-like_ATP-bd"/>
</dbReference>
<dbReference type="InterPro" id="IPR027417">
    <property type="entry name" value="P-loop_NTPase"/>
</dbReference>
<dbReference type="PANTHER" id="PTHR47100">
    <property type="entry name" value="DUAL SPECIFICITY PROTEIN PHOSPHATASE PHS1"/>
    <property type="match status" value="1"/>
</dbReference>
<dbReference type="Gene3D" id="1.10.1070.11">
    <property type="entry name" value="Phosphatidylinositol 3-/4-kinase, catalytic domain"/>
    <property type="match status" value="1"/>
</dbReference>
<dbReference type="InterPro" id="IPR011009">
    <property type="entry name" value="Kinase-like_dom_sf"/>
</dbReference>
<dbReference type="InterPro" id="IPR020422">
    <property type="entry name" value="TYR_PHOSPHATASE_DUAL_dom"/>
</dbReference>
<proteinExistence type="predicted"/>
<dbReference type="CDD" id="cd14498">
    <property type="entry name" value="DSP"/>
    <property type="match status" value="1"/>
</dbReference>
<feature type="domain" description="Tyrosine-protein phosphatase" evidence="1">
    <location>
        <begin position="411"/>
        <end position="555"/>
    </location>
</feature>
<dbReference type="GO" id="GO:0016887">
    <property type="term" value="F:ATP hydrolysis activity"/>
    <property type="evidence" value="ECO:0007669"/>
    <property type="project" value="InterPro"/>
</dbReference>
<dbReference type="EMBL" id="CAMXCT030002046">
    <property type="protein sequence ID" value="CAL4782508.1"/>
    <property type="molecule type" value="Genomic_DNA"/>
</dbReference>
<organism evidence="4">
    <name type="scientific">Cladocopium goreaui</name>
    <dbReference type="NCBI Taxonomy" id="2562237"/>
    <lineage>
        <taxon>Eukaryota</taxon>
        <taxon>Sar</taxon>
        <taxon>Alveolata</taxon>
        <taxon>Dinophyceae</taxon>
        <taxon>Suessiales</taxon>
        <taxon>Symbiodiniaceae</taxon>
        <taxon>Cladocopium</taxon>
    </lineage>
</organism>
<evidence type="ECO:0000313" key="6">
    <source>
        <dbReference type="Proteomes" id="UP001152797"/>
    </source>
</evidence>